<feature type="binding site" evidence="10">
    <location>
        <position position="141"/>
    </location>
    <ligand>
        <name>[4Fe-4S] cluster</name>
        <dbReference type="ChEBI" id="CHEBI:49883"/>
        <label>2</label>
    </ligand>
</feature>
<sequence length="267" mass="27903">MLYDILVPVAILAGLGLIFGGILAFASKKFAVKKDEKVEAVRELLPGANCGGCGFAGCDGFAEAVAQGKAPVGGCPVGGNELGKKLGALLGVSYESVGRRVARVHCQGGVNCRNRFEPQDVDTCREAHMVGGGKKACIYGCLGEGDCTRVCKFGAIAIGENGVARVDEAKCTACGMCVKECPVNIIWLVEAKENVADVLCHTQEKGKAVREVCSNGCIGCGLCVRACEYDALKMDNNLPKIDHSKCTACGKCVEKCPTGTMQIPFKG</sequence>
<comment type="function">
    <text evidence="10">Part of a membrane-bound complex that couples electron transfer with translocation of ions across the membrane.</text>
</comment>
<keyword evidence="5 10" id="KW-1278">Translocase</keyword>
<dbReference type="HAMAP" id="MF_00463">
    <property type="entry name" value="RsxB_RnfB"/>
    <property type="match status" value="1"/>
</dbReference>
<dbReference type="SUPFAM" id="SSF54862">
    <property type="entry name" value="4Fe-4S ferredoxins"/>
    <property type="match status" value="1"/>
</dbReference>
<feature type="domain" description="4Fe-4S" evidence="13">
    <location>
        <begin position="33"/>
        <end position="92"/>
    </location>
</feature>
<evidence type="ECO:0000256" key="11">
    <source>
        <dbReference type="SAM" id="Phobius"/>
    </source>
</evidence>
<keyword evidence="1 10" id="KW-0813">Transport</keyword>
<keyword evidence="4 10" id="KW-0677">Repeat</keyword>
<feature type="binding site" evidence="10">
    <location>
        <position position="177"/>
    </location>
    <ligand>
        <name>[4Fe-4S] cluster</name>
        <dbReference type="ChEBI" id="CHEBI:49883"/>
        <label>3</label>
    </ligand>
</feature>
<evidence type="ECO:0000313" key="14">
    <source>
        <dbReference type="EMBL" id="MBC8531555.1"/>
    </source>
</evidence>
<evidence type="ECO:0000256" key="9">
    <source>
        <dbReference type="ARBA" id="ARBA00023136"/>
    </source>
</evidence>
<dbReference type="Gene3D" id="3.30.70.20">
    <property type="match status" value="2"/>
</dbReference>
<feature type="binding site" evidence="10">
    <location>
        <position position="53"/>
    </location>
    <ligand>
        <name>[4Fe-4S] cluster</name>
        <dbReference type="ChEBI" id="CHEBI:49883"/>
        <label>1</label>
    </ligand>
</feature>
<dbReference type="Gene3D" id="1.10.15.40">
    <property type="entry name" value="Electron transport complex subunit B, putative Fe-S cluster"/>
    <property type="match status" value="1"/>
</dbReference>
<evidence type="ECO:0000256" key="4">
    <source>
        <dbReference type="ARBA" id="ARBA00022737"/>
    </source>
</evidence>
<evidence type="ECO:0000256" key="8">
    <source>
        <dbReference type="ARBA" id="ARBA00023014"/>
    </source>
</evidence>
<dbReference type="PROSITE" id="PS51379">
    <property type="entry name" value="4FE4S_FER_2"/>
    <property type="match status" value="4"/>
</dbReference>
<feature type="binding site" evidence="10">
    <location>
        <position position="181"/>
    </location>
    <ligand>
        <name>[4Fe-4S] cluster</name>
        <dbReference type="ChEBI" id="CHEBI:49883"/>
        <label>2</label>
    </ligand>
</feature>
<keyword evidence="7 10" id="KW-0408">Iron</keyword>
<feature type="binding site" evidence="10">
    <location>
        <position position="174"/>
    </location>
    <ligand>
        <name>[4Fe-4S] cluster</name>
        <dbReference type="ChEBI" id="CHEBI:49883"/>
        <label>3</label>
    </ligand>
</feature>
<feature type="transmembrane region" description="Helical" evidence="11">
    <location>
        <begin position="6"/>
        <end position="26"/>
    </location>
</feature>
<evidence type="ECO:0000313" key="15">
    <source>
        <dbReference type="Proteomes" id="UP000623172"/>
    </source>
</evidence>
<comment type="cofactor">
    <cofactor evidence="10">
        <name>[4Fe-4S] cluster</name>
        <dbReference type="ChEBI" id="CHEBI:49883"/>
    </cofactor>
    <text evidence="10">Binds 3 [4Fe-4S] clusters.</text>
</comment>
<comment type="similarity">
    <text evidence="10">Belongs to the 4Fe4S bacterial-type ferredoxin family. RnfB subfamily.</text>
</comment>
<feature type="binding site" evidence="10">
    <location>
        <position position="171"/>
    </location>
    <ligand>
        <name>[4Fe-4S] cluster</name>
        <dbReference type="ChEBI" id="CHEBI:49883"/>
        <label>3</label>
    </ligand>
</feature>
<evidence type="ECO:0000256" key="3">
    <source>
        <dbReference type="ARBA" id="ARBA00022723"/>
    </source>
</evidence>
<evidence type="ECO:0000256" key="2">
    <source>
        <dbReference type="ARBA" id="ARBA00022485"/>
    </source>
</evidence>
<feature type="binding site" evidence="10">
    <location>
        <position position="147"/>
    </location>
    <ligand>
        <name>[4Fe-4S] cluster</name>
        <dbReference type="ChEBI" id="CHEBI:49883"/>
        <label>2</label>
    </ligand>
</feature>
<dbReference type="InterPro" id="IPR007202">
    <property type="entry name" value="4Fe-4S_dom"/>
</dbReference>
<keyword evidence="11" id="KW-0812">Transmembrane</keyword>
<gene>
    <name evidence="10" type="primary">rnfB</name>
    <name evidence="14" type="ORF">H8696_06795</name>
</gene>
<dbReference type="InterPro" id="IPR017900">
    <property type="entry name" value="4Fe4S_Fe_S_CS"/>
</dbReference>
<dbReference type="GO" id="GO:0009055">
    <property type="term" value="F:electron transfer activity"/>
    <property type="evidence" value="ECO:0007669"/>
    <property type="project" value="InterPro"/>
</dbReference>
<comment type="caution">
    <text evidence="14">The sequence shown here is derived from an EMBL/GenBank/DDBJ whole genome shotgun (WGS) entry which is preliminary data.</text>
</comment>
<evidence type="ECO:0000256" key="10">
    <source>
        <dbReference type="HAMAP-Rule" id="MF_00463"/>
    </source>
</evidence>
<feature type="binding site" evidence="10">
    <location>
        <position position="50"/>
    </location>
    <ligand>
        <name>[4Fe-4S] cluster</name>
        <dbReference type="ChEBI" id="CHEBI:49883"/>
        <label>1</label>
    </ligand>
</feature>
<keyword evidence="8 10" id="KW-0411">Iron-sulfur</keyword>
<proteinExistence type="inferred from homology"/>
<evidence type="ECO:0000259" key="13">
    <source>
        <dbReference type="PROSITE" id="PS51656"/>
    </source>
</evidence>
<evidence type="ECO:0000256" key="1">
    <source>
        <dbReference type="ARBA" id="ARBA00022448"/>
    </source>
</evidence>
<keyword evidence="10" id="KW-1003">Cell membrane</keyword>
<dbReference type="GO" id="GO:0005886">
    <property type="term" value="C:plasma membrane"/>
    <property type="evidence" value="ECO:0007669"/>
    <property type="project" value="UniProtKB-SubCell"/>
</dbReference>
<dbReference type="GO" id="GO:0046872">
    <property type="term" value="F:metal ion binding"/>
    <property type="evidence" value="ECO:0007669"/>
    <property type="project" value="UniProtKB-KW"/>
</dbReference>
<feature type="region of interest" description="Hydrophobic" evidence="10">
    <location>
        <begin position="1"/>
        <end position="27"/>
    </location>
</feature>
<feature type="binding site" evidence="10">
    <location>
        <position position="137"/>
    </location>
    <ligand>
        <name>[4Fe-4S] cluster</name>
        <dbReference type="ChEBI" id="CHEBI:49883"/>
        <label>2</label>
    </ligand>
</feature>
<comment type="subcellular location">
    <subcellularLocation>
        <location evidence="10">Cell membrane</location>
    </subcellularLocation>
</comment>
<accession>A0A926D725</accession>
<keyword evidence="6 10" id="KW-0249">Electron transport</keyword>
<keyword evidence="9 10" id="KW-0472">Membrane</keyword>
<evidence type="ECO:0000256" key="6">
    <source>
        <dbReference type="ARBA" id="ARBA00022982"/>
    </source>
</evidence>
<dbReference type="GO" id="GO:0022900">
    <property type="term" value="P:electron transport chain"/>
    <property type="evidence" value="ECO:0007669"/>
    <property type="project" value="UniProtKB-UniRule"/>
</dbReference>
<feature type="domain" description="4Fe-4S ferredoxin-type" evidence="12">
    <location>
        <begin position="126"/>
        <end position="161"/>
    </location>
</feature>
<feature type="domain" description="4Fe-4S ferredoxin-type" evidence="12">
    <location>
        <begin position="208"/>
        <end position="236"/>
    </location>
</feature>
<dbReference type="RefSeq" id="WP_249316178.1">
    <property type="nucleotide sequence ID" value="NZ_JACRSR010000002.1"/>
</dbReference>
<keyword evidence="15" id="KW-1185">Reference proteome</keyword>
<feature type="domain" description="4Fe-4S ferredoxin-type" evidence="12">
    <location>
        <begin position="237"/>
        <end position="266"/>
    </location>
</feature>
<dbReference type="PROSITE" id="PS51656">
    <property type="entry name" value="4FE4S"/>
    <property type="match status" value="1"/>
</dbReference>
<feature type="binding site" evidence="10">
    <location>
        <position position="58"/>
    </location>
    <ligand>
        <name>[4Fe-4S] cluster</name>
        <dbReference type="ChEBI" id="CHEBI:49883"/>
        <label>1</label>
    </ligand>
</feature>
<dbReference type="AlphaFoldDB" id="A0A926D725"/>
<protein>
    <recommendedName>
        <fullName evidence="10">Ion-translocating oxidoreductase complex subunit B</fullName>
        <ecNumber evidence="10">7.-.-.-</ecNumber>
    </recommendedName>
    <alternativeName>
        <fullName evidence="10">Rnf electron transport complex subunit B</fullName>
    </alternativeName>
</protein>
<dbReference type="Pfam" id="PF12838">
    <property type="entry name" value="Fer4_7"/>
    <property type="match status" value="1"/>
</dbReference>
<dbReference type="InterPro" id="IPR050395">
    <property type="entry name" value="4Fe4S_Ferredoxin_RnfB"/>
</dbReference>
<dbReference type="PANTHER" id="PTHR43560:SF1">
    <property type="entry name" value="ION-TRANSLOCATING OXIDOREDUCTASE COMPLEX SUBUNIT B"/>
    <property type="match status" value="1"/>
</dbReference>
<keyword evidence="3 10" id="KW-0479">Metal-binding</keyword>
<name>A0A926D725_9FIRM</name>
<evidence type="ECO:0000256" key="5">
    <source>
        <dbReference type="ARBA" id="ARBA00022967"/>
    </source>
</evidence>
<comment type="caution">
    <text evidence="10">Lacks conserved residue(s) required for the propagation of feature annotation.</text>
</comment>
<dbReference type="InterPro" id="IPR010207">
    <property type="entry name" value="Elect_transpt_cplx_RnfB/RsxB"/>
</dbReference>
<dbReference type="Proteomes" id="UP000623172">
    <property type="component" value="Unassembled WGS sequence"/>
</dbReference>
<feature type="binding site" evidence="10">
    <location>
        <position position="151"/>
    </location>
    <ligand>
        <name>[4Fe-4S] cluster</name>
        <dbReference type="ChEBI" id="CHEBI:49883"/>
        <label>3</label>
    </ligand>
</feature>
<dbReference type="Pfam" id="PF04060">
    <property type="entry name" value="FeS"/>
    <property type="match status" value="1"/>
</dbReference>
<dbReference type="EMBL" id="JACRSR010000002">
    <property type="protein sequence ID" value="MBC8531555.1"/>
    <property type="molecule type" value="Genomic_DNA"/>
</dbReference>
<comment type="subunit">
    <text evidence="10">The complex is composed of six subunits: RnfA, RnfB, RnfC, RnfD, RnfE and RnfG.</text>
</comment>
<organism evidence="14 15">
    <name type="scientific">Gehongia tenuis</name>
    <dbReference type="NCBI Taxonomy" id="2763655"/>
    <lineage>
        <taxon>Bacteria</taxon>
        <taxon>Bacillati</taxon>
        <taxon>Bacillota</taxon>
        <taxon>Clostridia</taxon>
        <taxon>Christensenellales</taxon>
        <taxon>Christensenellaceae</taxon>
        <taxon>Gehongia</taxon>
    </lineage>
</organism>
<dbReference type="PROSITE" id="PS00198">
    <property type="entry name" value="4FE4S_FER_1"/>
    <property type="match status" value="2"/>
</dbReference>
<dbReference type="PANTHER" id="PTHR43560">
    <property type="entry name" value="ION-TRANSLOCATING OXIDOREDUCTASE COMPLEX SUBUNIT B"/>
    <property type="match status" value="1"/>
</dbReference>
<evidence type="ECO:0000259" key="12">
    <source>
        <dbReference type="PROSITE" id="PS51379"/>
    </source>
</evidence>
<reference evidence="14" key="1">
    <citation type="submission" date="2020-08" db="EMBL/GenBank/DDBJ databases">
        <title>Genome public.</title>
        <authorList>
            <person name="Liu C."/>
            <person name="Sun Q."/>
        </authorList>
    </citation>
    <scope>NUCLEOTIDE SEQUENCE</scope>
    <source>
        <strain evidence="14">NSJ-53</strain>
    </source>
</reference>
<feature type="domain" description="4Fe-4S ferredoxin-type" evidence="12">
    <location>
        <begin position="162"/>
        <end position="191"/>
    </location>
</feature>
<dbReference type="Pfam" id="PF00037">
    <property type="entry name" value="Fer4"/>
    <property type="match status" value="1"/>
</dbReference>
<dbReference type="CDD" id="cd10549">
    <property type="entry name" value="MtMvhB_like"/>
    <property type="match status" value="1"/>
</dbReference>
<dbReference type="GO" id="GO:0051539">
    <property type="term" value="F:4 iron, 4 sulfur cluster binding"/>
    <property type="evidence" value="ECO:0007669"/>
    <property type="project" value="UniProtKB-UniRule"/>
</dbReference>
<evidence type="ECO:0000256" key="7">
    <source>
        <dbReference type="ARBA" id="ARBA00023004"/>
    </source>
</evidence>
<dbReference type="InterPro" id="IPR017896">
    <property type="entry name" value="4Fe4S_Fe-S-bd"/>
</dbReference>
<keyword evidence="2 10" id="KW-0004">4Fe-4S</keyword>
<keyword evidence="11" id="KW-1133">Transmembrane helix</keyword>
<dbReference type="NCBIfam" id="TIGR01944">
    <property type="entry name" value="rnfB"/>
    <property type="match status" value="1"/>
</dbReference>
<feature type="binding site" evidence="10">
    <location>
        <position position="75"/>
    </location>
    <ligand>
        <name>[4Fe-4S] cluster</name>
        <dbReference type="ChEBI" id="CHEBI:49883"/>
        <label>1</label>
    </ligand>
</feature>
<dbReference type="EC" id="7.-.-.-" evidence="10"/>